<accession>A0ABS3S7V7</accession>
<evidence type="ECO:0000256" key="1">
    <source>
        <dbReference type="ARBA" id="ARBA00001946"/>
    </source>
</evidence>
<evidence type="ECO:0000313" key="6">
    <source>
        <dbReference type="Proteomes" id="UP000680206"/>
    </source>
</evidence>
<keyword evidence="3" id="KW-0460">Magnesium</keyword>
<dbReference type="InterPro" id="IPR000086">
    <property type="entry name" value="NUDIX_hydrolase_dom"/>
</dbReference>
<proteinExistence type="predicted"/>
<keyword evidence="6" id="KW-1185">Reference proteome</keyword>
<reference evidence="5 6" key="1">
    <citation type="submission" date="2021-03" db="EMBL/GenBank/DDBJ databases">
        <title>Actinomadura violae sp. nov., isolated from lichen in Thailand.</title>
        <authorList>
            <person name="Kanchanasin P."/>
            <person name="Saeng-In P."/>
            <person name="Phongsopitanun W."/>
            <person name="Yuki M."/>
            <person name="Kudo T."/>
            <person name="Ohkuma M."/>
            <person name="Tanasupawat S."/>
        </authorList>
    </citation>
    <scope>NUCLEOTIDE SEQUENCE [LARGE SCALE GENOMIC DNA]</scope>
    <source>
        <strain evidence="5 6">LCR2-06</strain>
    </source>
</reference>
<comment type="caution">
    <text evidence="5">The sequence shown here is derived from an EMBL/GenBank/DDBJ whole genome shotgun (WGS) entry which is preliminary data.</text>
</comment>
<keyword evidence="2 5" id="KW-0378">Hydrolase</keyword>
<dbReference type="EMBL" id="JAGEPF010000041">
    <property type="protein sequence ID" value="MBO2465075.1"/>
    <property type="molecule type" value="Genomic_DNA"/>
</dbReference>
<dbReference type="GO" id="GO:0016787">
    <property type="term" value="F:hydrolase activity"/>
    <property type="evidence" value="ECO:0007669"/>
    <property type="project" value="UniProtKB-KW"/>
</dbReference>
<evidence type="ECO:0000256" key="3">
    <source>
        <dbReference type="ARBA" id="ARBA00022842"/>
    </source>
</evidence>
<dbReference type="CDD" id="cd18876">
    <property type="entry name" value="NUDIX_Hydrolase"/>
    <property type="match status" value="1"/>
</dbReference>
<dbReference type="Gene3D" id="3.90.79.10">
    <property type="entry name" value="Nucleoside Triphosphate Pyrophosphohydrolase"/>
    <property type="match status" value="1"/>
</dbReference>
<sequence>MTDDPAAAFTRARAAAGVLFFDARGQIMLVDPSYKDYREVPGGYVEHGETPYQATVREVDEELGIRPEIGRLLVADWAPAAGEGDKILFLFDGGVLAPDQLDAIRLDVVELVGYQFYDIAQIHDLTIGRLARRLVHGHAAHLDGTTRYLENGERI</sequence>
<gene>
    <name evidence="5" type="ORF">J4709_46670</name>
</gene>
<dbReference type="RefSeq" id="WP_208251935.1">
    <property type="nucleotide sequence ID" value="NZ_JAGEPF010000041.1"/>
</dbReference>
<dbReference type="PROSITE" id="PS51462">
    <property type="entry name" value="NUDIX"/>
    <property type="match status" value="1"/>
</dbReference>
<protein>
    <submittedName>
        <fullName evidence="5">NUDIX hydrolase</fullName>
    </submittedName>
</protein>
<dbReference type="PANTHER" id="PTHR43046:SF12">
    <property type="entry name" value="GDP-MANNOSE MANNOSYL HYDROLASE"/>
    <property type="match status" value="1"/>
</dbReference>
<comment type="cofactor">
    <cofactor evidence="1">
        <name>Mg(2+)</name>
        <dbReference type="ChEBI" id="CHEBI:18420"/>
    </cofactor>
</comment>
<evidence type="ECO:0000313" key="5">
    <source>
        <dbReference type="EMBL" id="MBO2465075.1"/>
    </source>
</evidence>
<evidence type="ECO:0000256" key="2">
    <source>
        <dbReference type="ARBA" id="ARBA00022801"/>
    </source>
</evidence>
<dbReference type="Proteomes" id="UP000680206">
    <property type="component" value="Unassembled WGS sequence"/>
</dbReference>
<feature type="domain" description="Nudix hydrolase" evidence="4">
    <location>
        <begin position="10"/>
        <end position="139"/>
    </location>
</feature>
<organism evidence="5 6">
    <name type="scientific">Actinomadura violacea</name>
    <dbReference type="NCBI Taxonomy" id="2819934"/>
    <lineage>
        <taxon>Bacteria</taxon>
        <taxon>Bacillati</taxon>
        <taxon>Actinomycetota</taxon>
        <taxon>Actinomycetes</taxon>
        <taxon>Streptosporangiales</taxon>
        <taxon>Thermomonosporaceae</taxon>
        <taxon>Actinomadura</taxon>
    </lineage>
</organism>
<name>A0ABS3S7V7_9ACTN</name>
<dbReference type="PANTHER" id="PTHR43046">
    <property type="entry name" value="GDP-MANNOSE MANNOSYL HYDROLASE"/>
    <property type="match status" value="1"/>
</dbReference>
<dbReference type="SUPFAM" id="SSF55811">
    <property type="entry name" value="Nudix"/>
    <property type="match status" value="1"/>
</dbReference>
<evidence type="ECO:0000259" key="4">
    <source>
        <dbReference type="PROSITE" id="PS51462"/>
    </source>
</evidence>
<dbReference type="InterPro" id="IPR015797">
    <property type="entry name" value="NUDIX_hydrolase-like_dom_sf"/>
</dbReference>
<dbReference type="Pfam" id="PF00293">
    <property type="entry name" value="NUDIX"/>
    <property type="match status" value="1"/>
</dbReference>